<keyword evidence="1" id="KW-0596">Phosphopantetheine</keyword>
<evidence type="ECO:0000256" key="2">
    <source>
        <dbReference type="ARBA" id="ARBA00022553"/>
    </source>
</evidence>
<proteinExistence type="predicted"/>
<dbReference type="Proteomes" id="UP000077248">
    <property type="component" value="Unassembled WGS sequence"/>
</dbReference>
<feature type="domain" description="AMP-dependent synthetase/ligase" evidence="3">
    <location>
        <begin position="25"/>
        <end position="363"/>
    </location>
</feature>
<keyword evidence="5" id="KW-1185">Reference proteome</keyword>
<dbReference type="SUPFAM" id="SSF56801">
    <property type="entry name" value="Acetyl-CoA synthetase-like"/>
    <property type="match status" value="1"/>
</dbReference>
<organism evidence="4 5">
    <name type="scientific">Alternaria alternata</name>
    <name type="common">Alternaria rot fungus</name>
    <name type="synonym">Torula alternata</name>
    <dbReference type="NCBI Taxonomy" id="5599"/>
    <lineage>
        <taxon>Eukaryota</taxon>
        <taxon>Fungi</taxon>
        <taxon>Dikarya</taxon>
        <taxon>Ascomycota</taxon>
        <taxon>Pezizomycotina</taxon>
        <taxon>Dothideomycetes</taxon>
        <taxon>Pleosporomycetidae</taxon>
        <taxon>Pleosporales</taxon>
        <taxon>Pleosporineae</taxon>
        <taxon>Pleosporaceae</taxon>
        <taxon>Alternaria</taxon>
        <taxon>Alternaria sect. Alternaria</taxon>
        <taxon>Alternaria alternata complex</taxon>
    </lineage>
</organism>
<evidence type="ECO:0000259" key="3">
    <source>
        <dbReference type="Pfam" id="PF00501"/>
    </source>
</evidence>
<dbReference type="GeneID" id="29118150"/>
<dbReference type="EMBL" id="KV441472">
    <property type="protein sequence ID" value="OAG23909.1"/>
    <property type="molecule type" value="Genomic_DNA"/>
</dbReference>
<reference evidence="4 5" key="1">
    <citation type="submission" date="2016-05" db="EMBL/GenBank/DDBJ databases">
        <title>Comparative analysis of secretome profiles of manganese(II)-oxidizing ascomycete fungi.</title>
        <authorList>
            <consortium name="DOE Joint Genome Institute"/>
            <person name="Zeiner C.A."/>
            <person name="Purvine S.O."/>
            <person name="Zink E.M."/>
            <person name="Wu S."/>
            <person name="Pasa-Tolic L."/>
            <person name="Chaput D.L."/>
            <person name="Haridas S."/>
            <person name="Grigoriev I.V."/>
            <person name="Santelli C.M."/>
            <person name="Hansel C.M."/>
        </authorList>
    </citation>
    <scope>NUCLEOTIDE SEQUENCE [LARGE SCALE GENOMIC DNA]</scope>
    <source>
        <strain evidence="4 5">SRC1lrK2f</strain>
    </source>
</reference>
<dbReference type="InterPro" id="IPR051414">
    <property type="entry name" value="Adenylate-forming_Reductase"/>
</dbReference>
<dbReference type="VEuPathDB" id="FungiDB:CC77DRAFT_635783"/>
<dbReference type="STRING" id="5599.A0A177DYQ9"/>
<dbReference type="InterPro" id="IPR042099">
    <property type="entry name" value="ANL_N_sf"/>
</dbReference>
<protein>
    <submittedName>
        <fullName evidence="4">Acetyl-CoA synthetase-like protein</fullName>
    </submittedName>
</protein>
<name>A0A177DYQ9_ALTAL</name>
<dbReference type="InterPro" id="IPR000873">
    <property type="entry name" value="AMP-dep_synth/lig_dom"/>
</dbReference>
<dbReference type="PANTHER" id="PTHR43439:SF2">
    <property type="entry name" value="ENZYME, PUTATIVE (JCVI)-RELATED"/>
    <property type="match status" value="1"/>
</dbReference>
<dbReference type="Pfam" id="PF00501">
    <property type="entry name" value="AMP-binding"/>
    <property type="match status" value="1"/>
</dbReference>
<dbReference type="AlphaFoldDB" id="A0A177DYQ9"/>
<keyword evidence="2" id="KW-0597">Phosphoprotein</keyword>
<gene>
    <name evidence="4" type="ORF">CC77DRAFT_635783</name>
</gene>
<sequence length="566" mass="62534">MNAPRLTPWSPPINELLPHTLFRLAAQNPSATYVEFPNDPNRIEDGYRKIAFAEVANAVHAIAWWIEENVGKLSEEEKTGEQTLVYMGPNDIRYAVLCLGSVIAGYKMLFPSPRYGAEALVKLIESVDAEVMLTPEVPIPVVEGVLSKRSMKTLQIPGVEQLLKSAAEPYPYNKTFQEHSKEPLICLHTSGTTGFPKPILWTHEWANSAGRSMNLDAPPGYDLQEELLYSRKEGRGRRIMLLFPPFHASGVIGMVLFPLTIGGTVIYPPTWTTPEAGVEGALKALDVIAARDGGVATDCVALVPPLFEYLGKSPEAIRRISQRTRQVGWGGGSVSRAAGESVAAQMSILNSMASTELSIWPTIRPSGTDLSQTAYWEYTTFHPASNIRFDPVSTSTDGTTLYEAVMIRNNGTEHDGYVQPIFSIFPDAKERRLGDLFTQHPRNPEQWKHYGRADDLLVFLTNEKFFPTAAEQRIASHSGVAEVVMVGTRRPVASLIMRLEDGVQVSGIWSVVEDVNKDSPVYARVGREMILVVEEPFPKTAKGTVQKKALLEMYEKELDALYAGSS</sequence>
<dbReference type="Pfam" id="PF23562">
    <property type="entry name" value="AMP-binding_C_3"/>
    <property type="match status" value="1"/>
</dbReference>
<dbReference type="OMA" id="THNWIAS"/>
<dbReference type="RefSeq" id="XP_018389330.1">
    <property type="nucleotide sequence ID" value="XM_018532556.1"/>
</dbReference>
<dbReference type="PANTHER" id="PTHR43439">
    <property type="entry name" value="PHENYLACETATE-COENZYME A LIGASE"/>
    <property type="match status" value="1"/>
</dbReference>
<accession>A0A177DYQ9</accession>
<evidence type="ECO:0000256" key="1">
    <source>
        <dbReference type="ARBA" id="ARBA00022450"/>
    </source>
</evidence>
<evidence type="ECO:0000313" key="5">
    <source>
        <dbReference type="Proteomes" id="UP000077248"/>
    </source>
</evidence>
<dbReference type="Gene3D" id="3.40.50.12780">
    <property type="entry name" value="N-terminal domain of ligase-like"/>
    <property type="match status" value="1"/>
</dbReference>
<evidence type="ECO:0000313" key="4">
    <source>
        <dbReference type="EMBL" id="OAG23909.1"/>
    </source>
</evidence>
<dbReference type="KEGG" id="aalt:CC77DRAFT_635783"/>